<sequence>MDREFNRLDSIVHATINRVAGEVLIPSSIPNLSAFVSSTVGRVGEVHYGESIKCVRSPVPVANGFVNAAFVLDSVFPRLASIAEAVAFFGETGSPFVIWVPEEDDELGAAVEQSGGVVEHDSSPDMWISEPITAESSFEMRVASGPEEFALCARLCETAYEIDGMAWLMEHHNMLEAPDVTWVVAWDGDEPVGAGCAFLEGVVGGIYYVSTPPTSARRGVAGSVTSWLTNLMLGQGAHSVVLQASAAGYPVYRRLGFDTRGQLTRYRFESPDF</sequence>
<feature type="domain" description="N-acetyltransferase" evidence="1">
    <location>
        <begin position="138"/>
        <end position="273"/>
    </location>
</feature>
<evidence type="ECO:0000259" key="1">
    <source>
        <dbReference type="PROSITE" id="PS51186"/>
    </source>
</evidence>
<organism evidence="2">
    <name type="scientific">freshwater metagenome</name>
    <dbReference type="NCBI Taxonomy" id="449393"/>
    <lineage>
        <taxon>unclassified sequences</taxon>
        <taxon>metagenomes</taxon>
        <taxon>ecological metagenomes</taxon>
    </lineage>
</organism>
<dbReference type="InterPro" id="IPR016181">
    <property type="entry name" value="Acyl_CoA_acyltransferase"/>
</dbReference>
<protein>
    <submittedName>
        <fullName evidence="2">Unannotated protein</fullName>
    </submittedName>
</protein>
<dbReference type="EMBL" id="CAEZTY010000103">
    <property type="protein sequence ID" value="CAB4598522.1"/>
    <property type="molecule type" value="Genomic_DNA"/>
</dbReference>
<dbReference type="Pfam" id="PF00583">
    <property type="entry name" value="Acetyltransf_1"/>
    <property type="match status" value="1"/>
</dbReference>
<dbReference type="AlphaFoldDB" id="A0A6J6GB68"/>
<dbReference type="InterPro" id="IPR000182">
    <property type="entry name" value="GNAT_dom"/>
</dbReference>
<reference evidence="2" key="1">
    <citation type="submission" date="2020-05" db="EMBL/GenBank/DDBJ databases">
        <authorList>
            <person name="Chiriac C."/>
            <person name="Salcher M."/>
            <person name="Ghai R."/>
            <person name="Kavagutti S V."/>
        </authorList>
    </citation>
    <scope>NUCLEOTIDE SEQUENCE</scope>
</reference>
<accession>A0A6J6GB68</accession>
<gene>
    <name evidence="2" type="ORF">UFOPK1762_01775</name>
</gene>
<proteinExistence type="predicted"/>
<dbReference type="PROSITE" id="PS51186">
    <property type="entry name" value="GNAT"/>
    <property type="match status" value="1"/>
</dbReference>
<dbReference type="Gene3D" id="3.40.630.30">
    <property type="match status" value="1"/>
</dbReference>
<dbReference type="GO" id="GO:0016747">
    <property type="term" value="F:acyltransferase activity, transferring groups other than amino-acyl groups"/>
    <property type="evidence" value="ECO:0007669"/>
    <property type="project" value="InterPro"/>
</dbReference>
<dbReference type="SUPFAM" id="SSF55729">
    <property type="entry name" value="Acyl-CoA N-acyltransferases (Nat)"/>
    <property type="match status" value="1"/>
</dbReference>
<name>A0A6J6GB68_9ZZZZ</name>
<evidence type="ECO:0000313" key="2">
    <source>
        <dbReference type="EMBL" id="CAB4598522.1"/>
    </source>
</evidence>